<evidence type="ECO:0000313" key="3">
    <source>
        <dbReference type="EMBL" id="KAJ2807727.1"/>
    </source>
</evidence>
<sequence>MANTRSAYQFPANGAAQHHYYNNNDRYSRARSVVPQQSKSTTSQVAGTRAEANGRVHRGGFDSDEGVGEADIDSDDPTNTAMFLDESEENELVNVVPGTPLAFKKLGQMTVKSITRQRDSQTPGRPQIGLSTGKQQAHDNSSISRIPRRDNIESPTKKSAKGQASLLNTPIPILTPAAVGRDGSKQRQRAEEAVPLSVLRLRSSRRAGDILKTIKRTSPKSNAEERQKAAEGNAPLLDFGAELQRQMPSIEPSLPVMSKLTQVRRPAEQSNHLIARKTDEQRISESQAADVYKTPESKRRRPRTNTPYNMLRALSEKSNESNASKYTESRIPVGEAINGMHAPAPPNQIMRTPEKQNLVDLDAPTPMSDCRKRIQSLRNYFNSSANNAMTGEALGEKKMALAPPKHSSNLLISFDTVDRRKSDSSAPFSSQLSQISSIRNADEDIDLMQMSPSPMRPVQLGEDGAGSLDCDLGEDSASSLLLSYTSRQHDQRDLHKPIPFVLNQEGIAQQESQRAGGRANLIDLSFRLNSSINALNHGLRGQLARSDTNHGGRAHMDKAADEISKAGAELNQSIASLTGRMENAVDVSPGAVSQTPSELEGQVETLRKTMEETKAIVFAIQSELDQQRQTSVSEDSKLDDIARLLGALDMRLHMIEDRQRLDQSAGTSVAGAGSPQRANAGSTKVHTNGGQANDLVSRIGQLIVDWLSRYPLMIIGGLFIILVSELMVIGGIKPDVQKMRGLGQYAVNEVKRHISVPEPPS</sequence>
<dbReference type="EMBL" id="JANBUO010000089">
    <property type="protein sequence ID" value="KAJ2807727.1"/>
    <property type="molecule type" value="Genomic_DNA"/>
</dbReference>
<evidence type="ECO:0000256" key="2">
    <source>
        <dbReference type="SAM" id="Phobius"/>
    </source>
</evidence>
<gene>
    <name evidence="3" type="ORF">H4R20_001160</name>
</gene>
<feature type="region of interest" description="Disordered" evidence="1">
    <location>
        <begin position="264"/>
        <end position="306"/>
    </location>
</feature>
<feature type="compositionally biased region" description="Acidic residues" evidence="1">
    <location>
        <begin position="62"/>
        <end position="76"/>
    </location>
</feature>
<dbReference type="OrthoDB" id="5598076at2759"/>
<comment type="caution">
    <text evidence="3">The sequence shown here is derived from an EMBL/GenBank/DDBJ whole genome shotgun (WGS) entry which is preliminary data.</text>
</comment>
<dbReference type="Proteomes" id="UP001140094">
    <property type="component" value="Unassembled WGS sequence"/>
</dbReference>
<feature type="region of interest" description="Disordered" evidence="1">
    <location>
        <begin position="112"/>
        <end position="168"/>
    </location>
</feature>
<keyword evidence="2" id="KW-1133">Transmembrane helix</keyword>
<feature type="compositionally biased region" description="Polar residues" evidence="1">
    <location>
        <begin position="112"/>
        <end position="144"/>
    </location>
</feature>
<evidence type="ECO:0000313" key="4">
    <source>
        <dbReference type="Proteomes" id="UP001140094"/>
    </source>
</evidence>
<evidence type="ECO:0000256" key="1">
    <source>
        <dbReference type="SAM" id="MobiDB-lite"/>
    </source>
</evidence>
<feature type="compositionally biased region" description="Basic and acidic residues" evidence="1">
    <location>
        <begin position="147"/>
        <end position="156"/>
    </location>
</feature>
<organism evidence="3 4">
    <name type="scientific">Coemansia guatemalensis</name>
    <dbReference type="NCBI Taxonomy" id="2761395"/>
    <lineage>
        <taxon>Eukaryota</taxon>
        <taxon>Fungi</taxon>
        <taxon>Fungi incertae sedis</taxon>
        <taxon>Zoopagomycota</taxon>
        <taxon>Kickxellomycotina</taxon>
        <taxon>Kickxellomycetes</taxon>
        <taxon>Kickxellales</taxon>
        <taxon>Kickxellaceae</taxon>
        <taxon>Coemansia</taxon>
    </lineage>
</organism>
<feature type="region of interest" description="Disordered" evidence="1">
    <location>
        <begin position="663"/>
        <end position="687"/>
    </location>
</feature>
<name>A0A9W8LUS8_9FUNG</name>
<feature type="region of interest" description="Disordered" evidence="1">
    <location>
        <begin position="33"/>
        <end position="79"/>
    </location>
</feature>
<dbReference type="AlphaFoldDB" id="A0A9W8LUS8"/>
<protein>
    <submittedName>
        <fullName evidence="3">Uncharacterized protein</fullName>
    </submittedName>
</protein>
<keyword evidence="2" id="KW-0812">Transmembrane</keyword>
<proteinExistence type="predicted"/>
<accession>A0A9W8LUS8</accession>
<feature type="compositionally biased region" description="Polar residues" evidence="1">
    <location>
        <begin position="34"/>
        <end position="46"/>
    </location>
</feature>
<keyword evidence="2" id="KW-0472">Membrane</keyword>
<feature type="transmembrane region" description="Helical" evidence="2">
    <location>
        <begin position="710"/>
        <end position="732"/>
    </location>
</feature>
<feature type="compositionally biased region" description="Polar residues" evidence="1">
    <location>
        <begin position="676"/>
        <end position="687"/>
    </location>
</feature>
<reference evidence="3" key="1">
    <citation type="submission" date="2022-07" db="EMBL/GenBank/DDBJ databases">
        <title>Phylogenomic reconstructions and comparative analyses of Kickxellomycotina fungi.</title>
        <authorList>
            <person name="Reynolds N.K."/>
            <person name="Stajich J.E."/>
            <person name="Barry K."/>
            <person name="Grigoriev I.V."/>
            <person name="Crous P."/>
            <person name="Smith M.E."/>
        </authorList>
    </citation>
    <scope>NUCLEOTIDE SEQUENCE</scope>
    <source>
        <strain evidence="3">NRRL 1565</strain>
    </source>
</reference>
<keyword evidence="4" id="KW-1185">Reference proteome</keyword>